<comment type="caution">
    <text evidence="3">The sequence shown here is derived from an EMBL/GenBank/DDBJ whole genome shotgun (WGS) entry which is preliminary data.</text>
</comment>
<organism evidence="3 6">
    <name type="scientific">Perkinsus olseni</name>
    <name type="common">Perkinsus atlanticus</name>
    <dbReference type="NCBI Taxonomy" id="32597"/>
    <lineage>
        <taxon>Eukaryota</taxon>
        <taxon>Sar</taxon>
        <taxon>Alveolata</taxon>
        <taxon>Perkinsozoa</taxon>
        <taxon>Perkinsea</taxon>
        <taxon>Perkinsida</taxon>
        <taxon>Perkinsidae</taxon>
        <taxon>Perkinsus</taxon>
    </lineage>
</organism>
<dbReference type="Proteomes" id="UP000574390">
    <property type="component" value="Unassembled WGS sequence"/>
</dbReference>
<proteinExistence type="predicted"/>
<evidence type="ECO:0000256" key="1">
    <source>
        <dbReference type="SAM" id="MobiDB-lite"/>
    </source>
</evidence>
<dbReference type="EMBL" id="JABANM010029971">
    <property type="protein sequence ID" value="KAF4707072.1"/>
    <property type="molecule type" value="Genomic_DNA"/>
</dbReference>
<dbReference type="SUPFAM" id="SSF50156">
    <property type="entry name" value="PDZ domain-like"/>
    <property type="match status" value="1"/>
</dbReference>
<feature type="domain" description="PDZ" evidence="2">
    <location>
        <begin position="65"/>
        <end position="129"/>
    </location>
</feature>
<evidence type="ECO:0000313" key="3">
    <source>
        <dbReference type="EMBL" id="KAF4707072.1"/>
    </source>
</evidence>
<feature type="region of interest" description="Disordered" evidence="1">
    <location>
        <begin position="1"/>
        <end position="50"/>
    </location>
</feature>
<dbReference type="Gene3D" id="2.30.42.10">
    <property type="match status" value="1"/>
</dbReference>
<dbReference type="InterPro" id="IPR001478">
    <property type="entry name" value="PDZ"/>
</dbReference>
<dbReference type="InterPro" id="IPR036034">
    <property type="entry name" value="PDZ_sf"/>
</dbReference>
<evidence type="ECO:0000313" key="5">
    <source>
        <dbReference type="Proteomes" id="UP000553632"/>
    </source>
</evidence>
<reference evidence="5 6" key="1">
    <citation type="submission" date="2020-04" db="EMBL/GenBank/DDBJ databases">
        <title>Perkinsus olseni comparative genomics.</title>
        <authorList>
            <person name="Bogema D.R."/>
        </authorList>
    </citation>
    <scope>NUCLEOTIDE SEQUENCE [LARGE SCALE GENOMIC DNA]</scope>
    <source>
        <strain evidence="3">ATCC PRA-205</strain>
        <strain evidence="4 5">ATCC PRA-207</strain>
    </source>
</reference>
<accession>A0A7J6QFR4</accession>
<keyword evidence="5" id="KW-1185">Reference proteome</keyword>
<dbReference type="Proteomes" id="UP000553632">
    <property type="component" value="Unassembled WGS sequence"/>
</dbReference>
<sequence length="148" mass="16578">CCEQQNSEEQLELPRSARGRKANTFDSLPSLAGDDSKDQEDASVLPSPVRGWNMSSAGMDGLSWTVELHRVEGDRLGIDVDHQYPEYLLVERVTDGGVVERFNAENPSQALSRGDHIVRVNDVTGDSLKMIECCRKEKHLVWRVVRGK</sequence>
<evidence type="ECO:0000313" key="6">
    <source>
        <dbReference type="Proteomes" id="UP000574390"/>
    </source>
</evidence>
<protein>
    <recommendedName>
        <fullName evidence="2">PDZ domain-containing protein</fullName>
    </recommendedName>
</protein>
<evidence type="ECO:0000313" key="4">
    <source>
        <dbReference type="EMBL" id="KAF4718440.1"/>
    </source>
</evidence>
<evidence type="ECO:0000259" key="2">
    <source>
        <dbReference type="PROSITE" id="PS50106"/>
    </source>
</evidence>
<gene>
    <name evidence="3" type="ORF">FOZ62_032246</name>
    <name evidence="4" type="ORF">FOZ63_034113</name>
</gene>
<dbReference type="PROSITE" id="PS50106">
    <property type="entry name" value="PDZ"/>
    <property type="match status" value="1"/>
</dbReference>
<dbReference type="AlphaFoldDB" id="A0A7J6QFR4"/>
<feature type="non-terminal residue" evidence="3">
    <location>
        <position position="148"/>
    </location>
</feature>
<name>A0A7J6QFR4_PEROL</name>
<dbReference type="EMBL" id="JABANO010026493">
    <property type="protein sequence ID" value="KAF4718440.1"/>
    <property type="molecule type" value="Genomic_DNA"/>
</dbReference>